<dbReference type="InterPro" id="IPR036291">
    <property type="entry name" value="NAD(P)-bd_dom_sf"/>
</dbReference>
<gene>
    <name evidence="4" type="ORF">RGD00_19490</name>
</gene>
<reference evidence="4 5" key="1">
    <citation type="submission" date="2023-09" db="EMBL/GenBank/DDBJ databases">
        <title>Xinfangfangia sedmenti sp. nov., isolated the sedment.</title>
        <authorList>
            <person name="Xu L."/>
        </authorList>
    </citation>
    <scope>NUCLEOTIDE SEQUENCE [LARGE SCALE GENOMIC DNA]</scope>
    <source>
        <strain evidence="4 5">LG-4</strain>
    </source>
</reference>
<keyword evidence="2 4" id="KW-0560">Oxidoreductase</keyword>
<dbReference type="InterPro" id="IPR051122">
    <property type="entry name" value="SDR_DHRS6-like"/>
</dbReference>
<dbReference type="PANTHER" id="PTHR43477:SF1">
    <property type="entry name" value="DIHYDROANTICAPSIN 7-DEHYDROGENASE"/>
    <property type="match status" value="1"/>
</dbReference>
<dbReference type="PRINTS" id="PR00080">
    <property type="entry name" value="SDRFAMILY"/>
</dbReference>
<protein>
    <submittedName>
        <fullName evidence="4">SDR family oxidoreductase</fullName>
        <ecNumber evidence="4">1.-.-.-</ecNumber>
    </submittedName>
</protein>
<dbReference type="PROSITE" id="PS00061">
    <property type="entry name" value="ADH_SHORT"/>
    <property type="match status" value="1"/>
</dbReference>
<dbReference type="EC" id="1.-.-.-" evidence="4"/>
<evidence type="ECO:0000313" key="4">
    <source>
        <dbReference type="EMBL" id="MDR5654800.1"/>
    </source>
</evidence>
<dbReference type="PANTHER" id="PTHR43477">
    <property type="entry name" value="DIHYDROANTICAPSIN 7-DEHYDROGENASE"/>
    <property type="match status" value="1"/>
</dbReference>
<dbReference type="NCBIfam" id="NF005559">
    <property type="entry name" value="PRK07231.1"/>
    <property type="match status" value="1"/>
</dbReference>
<dbReference type="InterPro" id="IPR020904">
    <property type="entry name" value="Sc_DH/Rdtase_CS"/>
</dbReference>
<dbReference type="PRINTS" id="PR00081">
    <property type="entry name" value="GDHRDH"/>
</dbReference>
<dbReference type="Proteomes" id="UP001247754">
    <property type="component" value="Unassembled WGS sequence"/>
</dbReference>
<dbReference type="InterPro" id="IPR002347">
    <property type="entry name" value="SDR_fam"/>
</dbReference>
<dbReference type="RefSeq" id="WP_310458945.1">
    <property type="nucleotide sequence ID" value="NZ_JAVKPH010000034.1"/>
</dbReference>
<keyword evidence="5" id="KW-1185">Reference proteome</keyword>
<dbReference type="SUPFAM" id="SSF51735">
    <property type="entry name" value="NAD(P)-binding Rossmann-fold domains"/>
    <property type="match status" value="1"/>
</dbReference>
<accession>A0ABU1FD40</accession>
<comment type="similarity">
    <text evidence="1">Belongs to the short-chain dehydrogenases/reductases (SDR) family.</text>
</comment>
<dbReference type="CDD" id="cd05233">
    <property type="entry name" value="SDR_c"/>
    <property type="match status" value="1"/>
</dbReference>
<comment type="caution">
    <text evidence="4">The sequence shown here is derived from an EMBL/GenBank/DDBJ whole genome shotgun (WGS) entry which is preliminary data.</text>
</comment>
<dbReference type="Gene3D" id="3.40.50.720">
    <property type="entry name" value="NAD(P)-binding Rossmann-like Domain"/>
    <property type="match status" value="1"/>
</dbReference>
<dbReference type="GO" id="GO:0016491">
    <property type="term" value="F:oxidoreductase activity"/>
    <property type="evidence" value="ECO:0007669"/>
    <property type="project" value="UniProtKB-KW"/>
</dbReference>
<feature type="domain" description="Ketoreductase" evidence="3">
    <location>
        <begin position="2"/>
        <end position="190"/>
    </location>
</feature>
<evidence type="ECO:0000313" key="5">
    <source>
        <dbReference type="Proteomes" id="UP001247754"/>
    </source>
</evidence>
<sequence>MRTVLITGAAQGIGLAMARRFLAGGHAVVASDRLSDGLEQLRADAPDRIAPIVQDVTADSAPEEAVALAVARFGRLDVLVNNAGIGRAKPVGEERDEDLDRFLAVNVRAPLRYTRAALRAMEPGASIVNVASIFGFRGSAGAGVYSVTKAAMVGLTRQMAADYGPEGIRVNAVAPGVTRTAMTADRIDSGEPAFQRLMVNTTPFPRVGTPEDIANGAFFLASEEASFISGHVLVIDGGWLAANAPRN</sequence>
<dbReference type="SMART" id="SM00822">
    <property type="entry name" value="PKS_KR"/>
    <property type="match status" value="1"/>
</dbReference>
<dbReference type="EMBL" id="JAVKPH010000034">
    <property type="protein sequence ID" value="MDR5654800.1"/>
    <property type="molecule type" value="Genomic_DNA"/>
</dbReference>
<dbReference type="Pfam" id="PF13561">
    <property type="entry name" value="adh_short_C2"/>
    <property type="match status" value="1"/>
</dbReference>
<name>A0ABU1FD40_9RHOB</name>
<evidence type="ECO:0000256" key="1">
    <source>
        <dbReference type="ARBA" id="ARBA00006484"/>
    </source>
</evidence>
<evidence type="ECO:0000256" key="2">
    <source>
        <dbReference type="ARBA" id="ARBA00023002"/>
    </source>
</evidence>
<organism evidence="4 5">
    <name type="scientific">Ruixingdingia sedimenti</name>
    <dbReference type="NCBI Taxonomy" id="3073604"/>
    <lineage>
        <taxon>Bacteria</taxon>
        <taxon>Pseudomonadati</taxon>
        <taxon>Pseudomonadota</taxon>
        <taxon>Alphaproteobacteria</taxon>
        <taxon>Rhodobacterales</taxon>
        <taxon>Paracoccaceae</taxon>
        <taxon>Ruixingdingia</taxon>
    </lineage>
</organism>
<proteinExistence type="inferred from homology"/>
<evidence type="ECO:0000259" key="3">
    <source>
        <dbReference type="SMART" id="SM00822"/>
    </source>
</evidence>
<dbReference type="InterPro" id="IPR057326">
    <property type="entry name" value="KR_dom"/>
</dbReference>